<proteinExistence type="predicted"/>
<gene>
    <name evidence="1" type="ORF">O6H91_07G051600</name>
</gene>
<protein>
    <submittedName>
        <fullName evidence="1">Uncharacterized protein</fullName>
    </submittedName>
</protein>
<accession>A0ACC2D531</accession>
<organism evidence="1 2">
    <name type="scientific">Diphasiastrum complanatum</name>
    <name type="common">Issler's clubmoss</name>
    <name type="synonym">Lycopodium complanatum</name>
    <dbReference type="NCBI Taxonomy" id="34168"/>
    <lineage>
        <taxon>Eukaryota</taxon>
        <taxon>Viridiplantae</taxon>
        <taxon>Streptophyta</taxon>
        <taxon>Embryophyta</taxon>
        <taxon>Tracheophyta</taxon>
        <taxon>Lycopodiopsida</taxon>
        <taxon>Lycopodiales</taxon>
        <taxon>Lycopodiaceae</taxon>
        <taxon>Lycopodioideae</taxon>
        <taxon>Diphasiastrum</taxon>
    </lineage>
</organism>
<evidence type="ECO:0000313" key="2">
    <source>
        <dbReference type="Proteomes" id="UP001162992"/>
    </source>
</evidence>
<reference evidence="2" key="1">
    <citation type="journal article" date="2024" name="Proc. Natl. Acad. Sci. U.S.A.">
        <title>Extraordinary preservation of gene collinearity over three hundred million years revealed in homosporous lycophytes.</title>
        <authorList>
            <person name="Li C."/>
            <person name="Wickell D."/>
            <person name="Kuo L.Y."/>
            <person name="Chen X."/>
            <person name="Nie B."/>
            <person name="Liao X."/>
            <person name="Peng D."/>
            <person name="Ji J."/>
            <person name="Jenkins J."/>
            <person name="Williams M."/>
            <person name="Shu S."/>
            <person name="Plott C."/>
            <person name="Barry K."/>
            <person name="Rajasekar S."/>
            <person name="Grimwood J."/>
            <person name="Han X."/>
            <person name="Sun S."/>
            <person name="Hou Z."/>
            <person name="He W."/>
            <person name="Dai G."/>
            <person name="Sun C."/>
            <person name="Schmutz J."/>
            <person name="Leebens-Mack J.H."/>
            <person name="Li F.W."/>
            <person name="Wang L."/>
        </authorList>
    </citation>
    <scope>NUCLEOTIDE SEQUENCE [LARGE SCALE GENOMIC DNA]</scope>
    <source>
        <strain evidence="2">cv. PW_Plant_1</strain>
    </source>
</reference>
<evidence type="ECO:0000313" key="1">
    <source>
        <dbReference type="EMBL" id="KAJ7549388.1"/>
    </source>
</evidence>
<name>A0ACC2D531_DIPCM</name>
<sequence length="1317" mass="147498">MMSTSSRFLNTDHISTDITSEVSDLSLPVRDNSLNYLFPKPIQIVQQSAKDVVSESPPLSEIDFCNVPLENVQYDSKVQKRLTISQNENTLHPNDSIPPFNSLAGGNGNSMMDHAPISMFSPSEEGSSHQTPEASIPVIEEGSSLKSAISKSYGDDESESNRRVIHINNPEWTNEKYDFTGNKVRTSKYTMLSFLPRNVFEQFHRIAYIYFLVIVILNQIPQLAVFGRTASLFPLLFVLFVTAIKDGYEDWGRHRSDREENNRLSLVLEDGLFKPKKWKKIQVGEVVKVDANESVPCDMVLLGTSDKSGLAYIQTINLDGESNLKTRYARHETLIKNPEVDPIVGTIVCEPPNRNIYEFTAFMELDGDRIPLGPNNIILRGCELKNTSWVVGVAVYAGRETKAMLNSSRTHSKRSRLEQHMNKETLWLSFFLLVICVIGGGGAAIWVSQNVSQLDALPFFRKTDSEGEEYMFYGTVGALGFGFLSFIIMFQIMIPISLYISLELVRLGQSYFMVRDTHMYDSGSDSRFQCRALNINEDLGQIKYVFSDKTGTLTENKMEFHSASIFGANYFGISLVTDKNFDAVNGSYDTRMAKGSQGWKPTVEARVDPKIVQILQSPSSTHERKVLHEYFLVLAACNTVVPTQVNVSPAGKIEMKVSMAIEGKKGTLEYQGESPDEQALVSAAASYGFVLLERTSSYIVIDVLGKLQRFKLLGVHEFDSVRKRMSVVVKCPDGTVKLLLKGADASVLDILAKRNEPASVFLENDGNIIVEDKQQKEILAATVAHLGLYAGDGLRTLVVASRDLGRTEFDAWSDQYAKASTALVNRIGLLRNAANMVENQLTLLGATGIEDKLQAGVPETIASLRAAGIKVWVLTGDKQETAISIGFSCMLLTKDMHQIVINESSKDLCHKALQSAKIKYSRFSSSIDVEREFIDQPNIPSNSNIITSLALVIDGNSLVHALSPDLEDELFELSTLCEVVLCCRVAPLQKAGIVSLIKKKTNEMTLAIGDGANDVSMIQTAHVGVGISGQEGRQAVMASDFAMGQFRFLKRLLLVHGHWNYQRLAYMVLYNLYRNAVFVMMLFWYILNTAFSPSTAIFDWNLVFYSLIYTSIPTVAVGILDKDVSHRTLMKYPQLYAVGQKSKSYNSFLFWLTMLDTLWQSLVLFFVPFFTYQATTIDIWSMGSLWIAAVVILVNLHLALDVQRWTLVTHLAVWGSLLATYACFFLLDSLPEESFLSHYWVIYHVIGTAYYWLNLLLIIVLGLLPRFCIKVIKQRWWPSDVHIAREADKLDRNYMSKQSSLELNVLHHRESGVGSSL</sequence>
<dbReference type="Proteomes" id="UP001162992">
    <property type="component" value="Chromosome 7"/>
</dbReference>
<comment type="caution">
    <text evidence="1">The sequence shown here is derived from an EMBL/GenBank/DDBJ whole genome shotgun (WGS) entry which is preliminary data.</text>
</comment>
<keyword evidence="2" id="KW-1185">Reference proteome</keyword>
<dbReference type="EMBL" id="CM055098">
    <property type="protein sequence ID" value="KAJ7549388.1"/>
    <property type="molecule type" value="Genomic_DNA"/>
</dbReference>